<protein>
    <submittedName>
        <fullName evidence="2">Uncharacterized protein</fullName>
    </submittedName>
</protein>
<dbReference type="EMBL" id="JACQXR010000158">
    <property type="protein sequence ID" value="MBI4727791.1"/>
    <property type="molecule type" value="Genomic_DNA"/>
</dbReference>
<dbReference type="AlphaFoldDB" id="A0A933MLR5"/>
<dbReference type="Proteomes" id="UP000736328">
    <property type="component" value="Unassembled WGS sequence"/>
</dbReference>
<gene>
    <name evidence="2" type="ORF">HY768_11350</name>
</gene>
<evidence type="ECO:0000313" key="3">
    <source>
        <dbReference type="Proteomes" id="UP000736328"/>
    </source>
</evidence>
<reference evidence="2" key="1">
    <citation type="submission" date="2020-07" db="EMBL/GenBank/DDBJ databases">
        <title>Huge and variable diversity of episymbiotic CPR bacteria and DPANN archaea in groundwater ecosystems.</title>
        <authorList>
            <person name="He C.Y."/>
            <person name="Keren R."/>
            <person name="Whittaker M."/>
            <person name="Farag I.F."/>
            <person name="Doudna J."/>
            <person name="Cate J.H.D."/>
            <person name="Banfield J.F."/>
        </authorList>
    </citation>
    <scope>NUCLEOTIDE SEQUENCE</scope>
    <source>
        <strain evidence="2">NC_groundwater_1520_Pr4_B-0.1um_53_5</strain>
    </source>
</reference>
<accession>A0A933MLR5</accession>
<keyword evidence="1" id="KW-0472">Membrane</keyword>
<keyword evidence="1" id="KW-0812">Transmembrane</keyword>
<evidence type="ECO:0000313" key="2">
    <source>
        <dbReference type="EMBL" id="MBI4727791.1"/>
    </source>
</evidence>
<keyword evidence="1" id="KW-1133">Transmembrane helix</keyword>
<proteinExistence type="predicted"/>
<sequence length="120" mass="13700">MVGRPGEVKQKGFVPSAYGRHEALVFTALSLLFKESVILCVARNMPTQLILFWGFILMLYFYNCFKNICAQNHRVTLPQNHIACQGNFYFNDYPIRSGYEFNVVREPKLNPFASPSLTSG</sequence>
<evidence type="ECO:0000256" key="1">
    <source>
        <dbReference type="SAM" id="Phobius"/>
    </source>
</evidence>
<name>A0A933MLR5_UNCT6</name>
<organism evidence="2 3">
    <name type="scientific">candidate division TA06 bacterium</name>
    <dbReference type="NCBI Taxonomy" id="2250710"/>
    <lineage>
        <taxon>Bacteria</taxon>
        <taxon>Bacteria division TA06</taxon>
    </lineage>
</organism>
<comment type="caution">
    <text evidence="2">The sequence shown here is derived from an EMBL/GenBank/DDBJ whole genome shotgun (WGS) entry which is preliminary data.</text>
</comment>
<feature type="transmembrane region" description="Helical" evidence="1">
    <location>
        <begin position="49"/>
        <end position="68"/>
    </location>
</feature>